<reference evidence="1" key="2">
    <citation type="journal article" date="2013" name="Microbes Environ.">
        <title>Commonalities and Differences among Symbiosis Islands of Three Mesorhizobium loti Strains.</title>
        <authorList>
            <person name="Kasai-Maita H."/>
            <person name="Hirakawa H."/>
            <person name="Nakamura Y."/>
            <person name="Kaneko T."/>
            <person name="Miki K."/>
            <person name="Maruya J."/>
            <person name="Okazaki S."/>
            <person name="Tabata S."/>
            <person name="Saeki K."/>
            <person name="Sato S."/>
        </authorList>
    </citation>
    <scope>NUCLEOTIDE SEQUENCE</scope>
    <source>
        <strain evidence="1">NZP2037</strain>
    </source>
</reference>
<dbReference type="AlphaFoldDB" id="M5B2J9"/>
<proteinExistence type="predicted"/>
<accession>M5B2J9</accession>
<protein>
    <submittedName>
        <fullName evidence="1">Uncharacterized protein</fullName>
    </submittedName>
</protein>
<reference evidence="1" key="1">
    <citation type="submission" date="2012-10" db="EMBL/GenBank/DDBJ databases">
        <authorList>
            <person name="Maita H."/>
            <person name="Sato S."/>
        </authorList>
    </citation>
    <scope>NUCLEOTIDE SEQUENCE</scope>
    <source>
        <strain evidence="1">NZP2037</strain>
    </source>
</reference>
<dbReference type="RefSeq" id="WP_223217806.1">
    <property type="nucleotide sequence ID" value="NZ_LZTH01000020.1"/>
</dbReference>
<organism evidence="1">
    <name type="scientific">Rhizobium loti</name>
    <name type="common">Mesorhizobium loti</name>
    <dbReference type="NCBI Taxonomy" id="381"/>
    <lineage>
        <taxon>Bacteria</taxon>
        <taxon>Pseudomonadati</taxon>
        <taxon>Pseudomonadota</taxon>
        <taxon>Alphaproteobacteria</taxon>
        <taxon>Hyphomicrobiales</taxon>
        <taxon>Phyllobacteriaceae</taxon>
        <taxon>Mesorhizobium</taxon>
    </lineage>
</organism>
<evidence type="ECO:0000313" key="1">
    <source>
        <dbReference type="EMBL" id="BAN09696.1"/>
    </source>
</evidence>
<sequence>MVDVCIVMGVAINDAQNGEQHLGVKALKGFGGRILAVVDDLDRDTYRPSMPSLRWCDLHLCFQKKGRDTPKCEVDLVTAIEGGWDARSRKLWERNTVMTEESPAK</sequence>
<name>M5B2J9_RHILI</name>
<dbReference type="EMBL" id="AP012557">
    <property type="protein sequence ID" value="BAN09696.1"/>
    <property type="molecule type" value="Genomic_DNA"/>
</dbReference>